<evidence type="ECO:0000313" key="1">
    <source>
        <dbReference type="EMBL" id="OOK63639.1"/>
    </source>
</evidence>
<dbReference type="AlphaFoldDB" id="A0A1V3W9G9"/>
<evidence type="ECO:0000313" key="2">
    <source>
        <dbReference type="Proteomes" id="UP000189229"/>
    </source>
</evidence>
<name>A0A1V3W9G9_MYCKA</name>
<dbReference type="EMBL" id="MVBM01000017">
    <property type="protein sequence ID" value="OOK63639.1"/>
    <property type="molecule type" value="Genomic_DNA"/>
</dbReference>
<dbReference type="Proteomes" id="UP000189229">
    <property type="component" value="Unassembled WGS sequence"/>
</dbReference>
<reference evidence="1 2" key="1">
    <citation type="submission" date="2017-02" db="EMBL/GenBank/DDBJ databases">
        <title>Complete genome sequences of Mycobacterium kansasii strains isolated from rhesus macaques.</title>
        <authorList>
            <person name="Panda A."/>
            <person name="Nagaraj S."/>
            <person name="Zhao X."/>
            <person name="Tettelin H."/>
            <person name="Detolla L.J."/>
        </authorList>
    </citation>
    <scope>NUCLEOTIDE SEQUENCE [LARGE SCALE GENOMIC DNA]</scope>
    <source>
        <strain evidence="1 2">11-3813</strain>
    </source>
</reference>
<gene>
    <name evidence="1" type="ORF">BZL30_9427</name>
</gene>
<protein>
    <submittedName>
        <fullName evidence="1">Uncharacterized protein</fullName>
    </submittedName>
</protein>
<accession>A0A1V3W9G9</accession>
<sequence length="57" mass="6491">MQKEIYDSEARLPGCWRGLAGVWGRRRSPTPPLLRDFHDRNAQRAVLGFSATMCGCR</sequence>
<comment type="caution">
    <text evidence="1">The sequence shown here is derived from an EMBL/GenBank/DDBJ whole genome shotgun (WGS) entry which is preliminary data.</text>
</comment>
<organism evidence="1 2">
    <name type="scientific">Mycobacterium kansasii</name>
    <dbReference type="NCBI Taxonomy" id="1768"/>
    <lineage>
        <taxon>Bacteria</taxon>
        <taxon>Bacillati</taxon>
        <taxon>Actinomycetota</taxon>
        <taxon>Actinomycetes</taxon>
        <taxon>Mycobacteriales</taxon>
        <taxon>Mycobacteriaceae</taxon>
        <taxon>Mycobacterium</taxon>
    </lineage>
</organism>
<proteinExistence type="predicted"/>